<name>A0AAN7V3V1_9COLE</name>
<dbReference type="Gene3D" id="3.15.10.30">
    <property type="entry name" value="Haemolymph juvenile hormone binding protein"/>
    <property type="match status" value="1"/>
</dbReference>
<dbReference type="EMBL" id="JAVRBK010000010">
    <property type="protein sequence ID" value="KAK5638176.1"/>
    <property type="molecule type" value="Genomic_DNA"/>
</dbReference>
<dbReference type="PANTHER" id="PTHR11008:SF32">
    <property type="entry name" value="CIRCADIAN CLOCK-CONTROLLED PROTEIN DAYWAKE-RELATED"/>
    <property type="match status" value="1"/>
</dbReference>
<sequence>MPKTASYVCAFVVILQGCFALVPFQVCSRRDPNFSNCLKLAIEDALLILENGLPEYNIPSIQPIRISSWMVPAKLPLTYDQVFTNSEFFNYPLTVIKNVTAKIDDSNFFLDLTAHNPEIVCESNYKFDNAIINGEDLSSEGKLVFIYRNMEFRFNLTGTIVSNGGGKNIEITGAGIDIKSMERFSIKFNGSDTEKLEKLNKFYHDNAQNLVDTELDVYEKAYAAIFKDIANTIFSKFSFDTLFPE</sequence>
<organism evidence="2 3">
    <name type="scientific">Pyrocoelia pectoralis</name>
    <dbReference type="NCBI Taxonomy" id="417401"/>
    <lineage>
        <taxon>Eukaryota</taxon>
        <taxon>Metazoa</taxon>
        <taxon>Ecdysozoa</taxon>
        <taxon>Arthropoda</taxon>
        <taxon>Hexapoda</taxon>
        <taxon>Insecta</taxon>
        <taxon>Pterygota</taxon>
        <taxon>Neoptera</taxon>
        <taxon>Endopterygota</taxon>
        <taxon>Coleoptera</taxon>
        <taxon>Polyphaga</taxon>
        <taxon>Elateriformia</taxon>
        <taxon>Elateroidea</taxon>
        <taxon>Lampyridae</taxon>
        <taxon>Lampyrinae</taxon>
        <taxon>Pyrocoelia</taxon>
    </lineage>
</organism>
<dbReference type="InterPro" id="IPR038606">
    <property type="entry name" value="To_sf"/>
</dbReference>
<dbReference type="SMART" id="SM00700">
    <property type="entry name" value="JHBP"/>
    <property type="match status" value="1"/>
</dbReference>
<evidence type="ECO:0000256" key="1">
    <source>
        <dbReference type="SAM" id="SignalP"/>
    </source>
</evidence>
<keyword evidence="3" id="KW-1185">Reference proteome</keyword>
<dbReference type="InterPro" id="IPR010562">
    <property type="entry name" value="Haemolymph_juvenile_hormone-bd"/>
</dbReference>
<evidence type="ECO:0000313" key="3">
    <source>
        <dbReference type="Proteomes" id="UP001329430"/>
    </source>
</evidence>
<feature type="chain" id="PRO_5043048096" evidence="1">
    <location>
        <begin position="21"/>
        <end position="245"/>
    </location>
</feature>
<reference evidence="2 3" key="1">
    <citation type="journal article" date="2024" name="Insects">
        <title>An Improved Chromosome-Level Genome Assembly of the Firefly Pyrocoelia pectoralis.</title>
        <authorList>
            <person name="Fu X."/>
            <person name="Meyer-Rochow V.B."/>
            <person name="Ballantyne L."/>
            <person name="Zhu X."/>
        </authorList>
    </citation>
    <scope>NUCLEOTIDE SEQUENCE [LARGE SCALE GENOMIC DNA]</scope>
    <source>
        <strain evidence="2">XCY_ONT2</strain>
    </source>
</reference>
<dbReference type="GO" id="GO:0005615">
    <property type="term" value="C:extracellular space"/>
    <property type="evidence" value="ECO:0007669"/>
    <property type="project" value="TreeGrafter"/>
</dbReference>
<comment type="caution">
    <text evidence="2">The sequence shown here is derived from an EMBL/GenBank/DDBJ whole genome shotgun (WGS) entry which is preliminary data.</text>
</comment>
<dbReference type="Proteomes" id="UP001329430">
    <property type="component" value="Chromosome 10"/>
</dbReference>
<feature type="signal peptide" evidence="1">
    <location>
        <begin position="1"/>
        <end position="20"/>
    </location>
</feature>
<proteinExistence type="predicted"/>
<dbReference type="AlphaFoldDB" id="A0AAN7V3V1"/>
<dbReference type="PROSITE" id="PS51257">
    <property type="entry name" value="PROKAR_LIPOPROTEIN"/>
    <property type="match status" value="1"/>
</dbReference>
<keyword evidence="1" id="KW-0732">Signal</keyword>
<evidence type="ECO:0000313" key="2">
    <source>
        <dbReference type="EMBL" id="KAK5638176.1"/>
    </source>
</evidence>
<dbReference type="PANTHER" id="PTHR11008">
    <property type="entry name" value="PROTEIN TAKEOUT-LIKE PROTEIN"/>
    <property type="match status" value="1"/>
</dbReference>
<gene>
    <name evidence="2" type="ORF">RI129_012471</name>
</gene>
<dbReference type="Pfam" id="PF06585">
    <property type="entry name" value="JHBP"/>
    <property type="match status" value="1"/>
</dbReference>
<accession>A0AAN7V3V1</accession>
<protein>
    <submittedName>
        <fullName evidence="2">Uncharacterized protein</fullName>
    </submittedName>
</protein>